<name>A0ABW4J178_9ACTN</name>
<dbReference type="InterPro" id="IPR025959">
    <property type="entry name" value="Winged_HTH_dom"/>
</dbReference>
<protein>
    <submittedName>
        <fullName evidence="3">Winged helix-turn-helix domain-containing protein</fullName>
    </submittedName>
</protein>
<gene>
    <name evidence="3" type="ORF">ACFSL4_31250</name>
</gene>
<reference evidence="4" key="1">
    <citation type="journal article" date="2019" name="Int. J. Syst. Evol. Microbiol.">
        <title>The Global Catalogue of Microorganisms (GCM) 10K type strain sequencing project: providing services to taxonomists for standard genome sequencing and annotation.</title>
        <authorList>
            <consortium name="The Broad Institute Genomics Platform"/>
            <consortium name="The Broad Institute Genome Sequencing Center for Infectious Disease"/>
            <person name="Wu L."/>
            <person name="Ma J."/>
        </authorList>
    </citation>
    <scope>NUCLEOTIDE SEQUENCE [LARGE SCALE GENOMIC DNA]</scope>
    <source>
        <strain evidence="4">CGMCC 1.12470</strain>
    </source>
</reference>
<evidence type="ECO:0000313" key="3">
    <source>
        <dbReference type="EMBL" id="MFD1662531.1"/>
    </source>
</evidence>
<accession>A0ABW4J178</accession>
<evidence type="ECO:0000256" key="1">
    <source>
        <dbReference type="SAM" id="MobiDB-lite"/>
    </source>
</evidence>
<feature type="compositionally biased region" description="Low complexity" evidence="1">
    <location>
        <begin position="180"/>
        <end position="189"/>
    </location>
</feature>
<dbReference type="EMBL" id="JBHUDX010000098">
    <property type="protein sequence ID" value="MFD1662531.1"/>
    <property type="molecule type" value="Genomic_DNA"/>
</dbReference>
<feature type="region of interest" description="Disordered" evidence="1">
    <location>
        <begin position="147"/>
        <end position="189"/>
    </location>
</feature>
<comment type="caution">
    <text evidence="3">The sequence shown here is derived from an EMBL/GenBank/DDBJ whole genome shotgun (WGS) entry which is preliminary data.</text>
</comment>
<dbReference type="Pfam" id="PF13384">
    <property type="entry name" value="HTH_23"/>
    <property type="match status" value="1"/>
</dbReference>
<proteinExistence type="predicted"/>
<feature type="domain" description="Paired" evidence="2">
    <location>
        <begin position="1"/>
        <end position="123"/>
    </location>
</feature>
<dbReference type="Proteomes" id="UP001597261">
    <property type="component" value="Unassembled WGS sequence"/>
</dbReference>
<dbReference type="Pfam" id="PF13592">
    <property type="entry name" value="HTH_33"/>
    <property type="match status" value="1"/>
</dbReference>
<evidence type="ECO:0000313" key="4">
    <source>
        <dbReference type="Proteomes" id="UP001597261"/>
    </source>
</evidence>
<dbReference type="SUPFAM" id="SSF46689">
    <property type="entry name" value="Homeodomain-like"/>
    <property type="match status" value="1"/>
</dbReference>
<dbReference type="PROSITE" id="PS51057">
    <property type="entry name" value="PAIRED_2"/>
    <property type="match status" value="1"/>
</dbReference>
<organism evidence="3 4">
    <name type="scientific">Streptomyces caeni</name>
    <dbReference type="NCBI Taxonomy" id="2307231"/>
    <lineage>
        <taxon>Bacteria</taxon>
        <taxon>Bacillati</taxon>
        <taxon>Actinomycetota</taxon>
        <taxon>Actinomycetes</taxon>
        <taxon>Kitasatosporales</taxon>
        <taxon>Streptomycetaceae</taxon>
        <taxon>Streptomyces</taxon>
    </lineage>
</organism>
<keyword evidence="4" id="KW-1185">Reference proteome</keyword>
<sequence>MTPAGRQRRESVRLQAAELFEQKIKPAEVARRLRVSRKSAYQWHQMWRDGGGRALASRGPSGSRCRLSPLCLEKLAAYLEQGPAAHGWVEDQVWTAARVATLIGRKFHVSYSVSGTTRLMHRLGFSPQVPARRVAERDEQAVKAWKEATWSEVKEPGRPAGATSASRTRQASPAGRPEDAPGADAAAPR</sequence>
<dbReference type="InterPro" id="IPR001523">
    <property type="entry name" value="Paired_dom"/>
</dbReference>
<evidence type="ECO:0000259" key="2">
    <source>
        <dbReference type="PROSITE" id="PS51057"/>
    </source>
</evidence>
<dbReference type="InterPro" id="IPR009057">
    <property type="entry name" value="Homeodomain-like_sf"/>
</dbReference>